<accession>A0A6N8EGQ3</accession>
<evidence type="ECO:0000313" key="3">
    <source>
        <dbReference type="EMBL" id="MTW21657.1"/>
    </source>
</evidence>
<gene>
    <name evidence="3" type="ORF">GJ668_11215</name>
</gene>
<keyword evidence="4" id="KW-1185">Reference proteome</keyword>
<dbReference type="EMBL" id="WNKT01000022">
    <property type="protein sequence ID" value="MTW21657.1"/>
    <property type="molecule type" value="Genomic_DNA"/>
</dbReference>
<organism evidence="3 4">
    <name type="scientific">Allochromatium palmeri</name>
    <dbReference type="NCBI Taxonomy" id="231048"/>
    <lineage>
        <taxon>Bacteria</taxon>
        <taxon>Pseudomonadati</taxon>
        <taxon>Pseudomonadota</taxon>
        <taxon>Gammaproteobacteria</taxon>
        <taxon>Chromatiales</taxon>
        <taxon>Chromatiaceae</taxon>
        <taxon>Allochromatium</taxon>
    </lineage>
</organism>
<sequence length="150" mass="16904">MRPEYDYGDEVRVLRNVRNDGTYPGEPTGALLIRRGSTGYVRDVGTFLQDQIIYSVHFLDSDRIVGCRAEELQRADAPWTPSRFEFRDQVATRLPLGLQGRVLVEAGEVGEVIRVLRDHPGGVAYHVHFPNRNTLIVPETALTETEALVE</sequence>
<dbReference type="InterPro" id="IPR007415">
    <property type="entry name" value="Nitrogenase_MoFe_mat_NifZ"/>
</dbReference>
<protein>
    <submittedName>
        <fullName evidence="3">Nitrogen fixation protein NifZ</fullName>
    </submittedName>
</protein>
<dbReference type="OrthoDB" id="9801083at2"/>
<comment type="similarity">
    <text evidence="1">Belongs to the NifZ family.</text>
</comment>
<dbReference type="Pfam" id="PF04319">
    <property type="entry name" value="NifZ"/>
    <property type="match status" value="1"/>
</dbReference>
<dbReference type="RefSeq" id="WP_155450243.1">
    <property type="nucleotide sequence ID" value="NZ_WNKT01000022.1"/>
</dbReference>
<dbReference type="Proteomes" id="UP000434044">
    <property type="component" value="Unassembled WGS sequence"/>
</dbReference>
<dbReference type="GO" id="GO:0009399">
    <property type="term" value="P:nitrogen fixation"/>
    <property type="evidence" value="ECO:0007669"/>
    <property type="project" value="InterPro"/>
</dbReference>
<evidence type="ECO:0000313" key="4">
    <source>
        <dbReference type="Proteomes" id="UP000434044"/>
    </source>
</evidence>
<evidence type="ECO:0000256" key="1">
    <source>
        <dbReference type="ARBA" id="ARBA00008027"/>
    </source>
</evidence>
<keyword evidence="2" id="KW-0535">Nitrogen fixation</keyword>
<proteinExistence type="inferred from homology"/>
<evidence type="ECO:0000256" key="2">
    <source>
        <dbReference type="ARBA" id="ARBA00023231"/>
    </source>
</evidence>
<comment type="caution">
    <text evidence="3">The sequence shown here is derived from an EMBL/GenBank/DDBJ whole genome shotgun (WGS) entry which is preliminary data.</text>
</comment>
<name>A0A6N8EGQ3_9GAMM</name>
<dbReference type="AlphaFoldDB" id="A0A6N8EGQ3"/>
<reference evidence="3 4" key="1">
    <citation type="submission" date="2019-11" db="EMBL/GenBank/DDBJ databases">
        <title>Whole-genome sequence of the anaerobic purple sulfur bacterium Allochromatium palmeri DSM 15591.</title>
        <authorList>
            <person name="Kyndt J.A."/>
            <person name="Meyer T.E."/>
        </authorList>
    </citation>
    <scope>NUCLEOTIDE SEQUENCE [LARGE SCALE GENOMIC DNA]</scope>
    <source>
        <strain evidence="3 4">DSM 15591</strain>
    </source>
</reference>